<evidence type="ECO:0000256" key="5">
    <source>
        <dbReference type="ARBA" id="ARBA00022692"/>
    </source>
</evidence>
<evidence type="ECO:0000313" key="10">
    <source>
        <dbReference type="EMBL" id="MBM2414944.1"/>
    </source>
</evidence>
<dbReference type="FunFam" id="1.10.3720.10:FF:000088">
    <property type="entry name" value="Iron(III) ABC transporter, permease protein"/>
    <property type="match status" value="1"/>
</dbReference>
<feature type="transmembrane region" description="Helical" evidence="8">
    <location>
        <begin position="64"/>
        <end position="88"/>
    </location>
</feature>
<dbReference type="Proteomes" id="UP000755667">
    <property type="component" value="Unassembled WGS sequence"/>
</dbReference>
<reference evidence="10 13" key="1">
    <citation type="submission" date="2021-01" db="EMBL/GenBank/DDBJ databases">
        <title>Diatom-associated Roseobacters Show Island Model of Population Structure.</title>
        <authorList>
            <person name="Qu L."/>
            <person name="Feng X."/>
            <person name="Chen Y."/>
            <person name="Li L."/>
            <person name="Wang X."/>
            <person name="Hu Z."/>
            <person name="Wang H."/>
            <person name="Luo H."/>
        </authorList>
    </citation>
    <scope>NUCLEOTIDE SEQUENCE</scope>
    <source>
        <strain evidence="11 13">CC28-63</strain>
        <strain evidence="10">CC28-69</strain>
    </source>
</reference>
<evidence type="ECO:0000313" key="12">
    <source>
        <dbReference type="Proteomes" id="UP000755667"/>
    </source>
</evidence>
<keyword evidence="7 8" id="KW-0472">Membrane</keyword>
<feature type="transmembrane region" description="Helical" evidence="8">
    <location>
        <begin position="337"/>
        <end position="359"/>
    </location>
</feature>
<dbReference type="RefSeq" id="WP_085632533.1">
    <property type="nucleotide sequence ID" value="NZ_JAFBWU010000022.1"/>
</dbReference>
<evidence type="ECO:0000256" key="4">
    <source>
        <dbReference type="ARBA" id="ARBA00022519"/>
    </source>
</evidence>
<evidence type="ECO:0000256" key="6">
    <source>
        <dbReference type="ARBA" id="ARBA00022989"/>
    </source>
</evidence>
<dbReference type="PANTHER" id="PTHR43357:SF3">
    <property type="entry name" value="FE(3+)-TRANSPORT SYSTEM PERMEASE PROTEIN FBPB 2"/>
    <property type="match status" value="1"/>
</dbReference>
<keyword evidence="13" id="KW-1185">Reference proteome</keyword>
<comment type="similarity">
    <text evidence="8">Belongs to the binding-protein-dependent transport system permease family.</text>
</comment>
<feature type="transmembrane region" description="Helical" evidence="8">
    <location>
        <begin position="249"/>
        <end position="270"/>
    </location>
</feature>
<keyword evidence="4" id="KW-0997">Cell inner membrane</keyword>
<dbReference type="EMBL" id="JAFBXE010000022">
    <property type="protein sequence ID" value="MBM2414944.1"/>
    <property type="molecule type" value="Genomic_DNA"/>
</dbReference>
<dbReference type="InterPro" id="IPR000515">
    <property type="entry name" value="MetI-like"/>
</dbReference>
<feature type="transmembrane region" description="Helical" evidence="8">
    <location>
        <begin position="523"/>
        <end position="545"/>
    </location>
</feature>
<dbReference type="AlphaFoldDB" id="A0A9Q2NW36"/>
<feature type="transmembrane region" description="Helical" evidence="8">
    <location>
        <begin position="100"/>
        <end position="118"/>
    </location>
</feature>
<dbReference type="CDD" id="cd06261">
    <property type="entry name" value="TM_PBP2"/>
    <property type="match status" value="2"/>
</dbReference>
<evidence type="ECO:0000256" key="8">
    <source>
        <dbReference type="RuleBase" id="RU363032"/>
    </source>
</evidence>
<sequence length="559" mass="60337">MAETSISFPRGTASLIGKLPWVLAGFVAAICLLPHISVLVAAFMGSTETLQSLADTVLGRYTRATLVLLVTVVTFSTLIGTVTAWLVTTTEFRGRRVLEVALVLPLAFPAYVLAYAYTHVLDHPGIVQSTLRAVTGWGPRDYWFPEIRSLGGAAAMLTLVLYPYVYLLARAAFASQSATTFYAAQSLGQTRFGAFWRVSLPMARPAIASGAMLVGMETIADFGTVSYFGVQTFAVGIYSSWFTFADRAAAAQLSLGLLAFALLLAILERVNRGEARYAFGRKFEPMPRVSLNGWYGGLALMTCFLPAFLGCLLPVVMLSEMAVGSEQSLFSPRYLQFAQNSVTLGVCAALLTVAVALLFGSLARNRHSWFATTVLYIGRLGYAVPGGVIAVGLLVPFAFFDNALDAYMREAFGISTGLLFTGSIWLLVCAYMIRFLAAAIGAYEGGVAVINPNMDAAARVLGQSEWGLLRRVHFPLLRPSLFTALLIVFVDVMKELPATLIMRPFNFDTLAVQAHRLAADERLAGAAVPSLVIVAIGTLPVILLCRRIRNEQGNKKEGA</sequence>
<evidence type="ECO:0000256" key="3">
    <source>
        <dbReference type="ARBA" id="ARBA00022475"/>
    </source>
</evidence>
<evidence type="ECO:0000256" key="1">
    <source>
        <dbReference type="ARBA" id="ARBA00004429"/>
    </source>
</evidence>
<dbReference type="PROSITE" id="PS50928">
    <property type="entry name" value="ABC_TM1"/>
    <property type="match status" value="2"/>
</dbReference>
<name>A0A9Q2NW36_9RHOB</name>
<dbReference type="GeneID" id="62642716"/>
<evidence type="ECO:0000256" key="2">
    <source>
        <dbReference type="ARBA" id="ARBA00022448"/>
    </source>
</evidence>
<dbReference type="Gene3D" id="1.10.3720.10">
    <property type="entry name" value="MetI-like"/>
    <property type="match status" value="2"/>
</dbReference>
<feature type="transmembrane region" description="Helical" evidence="8">
    <location>
        <begin position="380"/>
        <end position="400"/>
    </location>
</feature>
<dbReference type="PANTHER" id="PTHR43357">
    <property type="entry name" value="INNER MEMBRANE ABC TRANSPORTER PERMEASE PROTEIN YDCV"/>
    <property type="match status" value="1"/>
</dbReference>
<feature type="transmembrane region" description="Helical" evidence="8">
    <location>
        <begin position="412"/>
        <end position="433"/>
    </location>
</feature>
<comment type="subcellular location">
    <subcellularLocation>
        <location evidence="1">Cell inner membrane</location>
        <topology evidence="1">Multi-pass membrane protein</topology>
    </subcellularLocation>
    <subcellularLocation>
        <location evidence="8">Cell membrane</location>
        <topology evidence="8">Multi-pass membrane protein</topology>
    </subcellularLocation>
</comment>
<dbReference type="SUPFAM" id="SSF161098">
    <property type="entry name" value="MetI-like"/>
    <property type="match status" value="2"/>
</dbReference>
<comment type="caution">
    <text evidence="10">The sequence shown here is derived from an EMBL/GenBank/DDBJ whole genome shotgun (WGS) entry which is preliminary data.</text>
</comment>
<gene>
    <name evidence="10" type="ORF">JQX41_21780</name>
    <name evidence="11" type="ORF">JQX48_21800</name>
</gene>
<feature type="transmembrane region" description="Helical" evidence="8">
    <location>
        <begin position="476"/>
        <end position="493"/>
    </location>
</feature>
<evidence type="ECO:0000313" key="13">
    <source>
        <dbReference type="Proteomes" id="UP000809440"/>
    </source>
</evidence>
<evidence type="ECO:0000259" key="9">
    <source>
        <dbReference type="PROSITE" id="PS50928"/>
    </source>
</evidence>
<feature type="transmembrane region" description="Helical" evidence="8">
    <location>
        <begin position="291"/>
        <end position="317"/>
    </location>
</feature>
<organism evidence="10 12">
    <name type="scientific">Marivita cryptomonadis</name>
    <dbReference type="NCBI Taxonomy" id="505252"/>
    <lineage>
        <taxon>Bacteria</taxon>
        <taxon>Pseudomonadati</taxon>
        <taxon>Pseudomonadota</taxon>
        <taxon>Alphaproteobacteria</taxon>
        <taxon>Rhodobacterales</taxon>
        <taxon>Roseobacteraceae</taxon>
        <taxon>Marivita</taxon>
    </lineage>
</organism>
<keyword evidence="2 8" id="KW-0813">Transport</keyword>
<dbReference type="GO" id="GO:0005886">
    <property type="term" value="C:plasma membrane"/>
    <property type="evidence" value="ECO:0007669"/>
    <property type="project" value="UniProtKB-SubCell"/>
</dbReference>
<keyword evidence="6 8" id="KW-1133">Transmembrane helix</keyword>
<feature type="transmembrane region" description="Helical" evidence="8">
    <location>
        <begin position="147"/>
        <end position="169"/>
    </location>
</feature>
<accession>A0A9Q2NW36</accession>
<keyword evidence="3" id="KW-1003">Cell membrane</keyword>
<dbReference type="GO" id="GO:0055085">
    <property type="term" value="P:transmembrane transport"/>
    <property type="evidence" value="ECO:0007669"/>
    <property type="project" value="InterPro"/>
</dbReference>
<feature type="domain" description="ABC transmembrane type-1" evidence="9">
    <location>
        <begin position="62"/>
        <end position="268"/>
    </location>
</feature>
<dbReference type="OrthoDB" id="9790211at2"/>
<proteinExistence type="inferred from homology"/>
<evidence type="ECO:0000256" key="7">
    <source>
        <dbReference type="ARBA" id="ARBA00023136"/>
    </source>
</evidence>
<dbReference type="Pfam" id="PF00528">
    <property type="entry name" value="BPD_transp_1"/>
    <property type="match status" value="2"/>
</dbReference>
<evidence type="ECO:0000313" key="11">
    <source>
        <dbReference type="EMBL" id="MBM2419615.1"/>
    </source>
</evidence>
<dbReference type="EMBL" id="JAFBXF010000022">
    <property type="protein sequence ID" value="MBM2419615.1"/>
    <property type="molecule type" value="Genomic_DNA"/>
</dbReference>
<feature type="domain" description="ABC transmembrane type-1" evidence="9">
    <location>
        <begin position="338"/>
        <end position="544"/>
    </location>
</feature>
<protein>
    <submittedName>
        <fullName evidence="10">Iron ABC transporter permease</fullName>
    </submittedName>
</protein>
<dbReference type="Proteomes" id="UP000809440">
    <property type="component" value="Unassembled WGS sequence"/>
</dbReference>
<dbReference type="InterPro" id="IPR035906">
    <property type="entry name" value="MetI-like_sf"/>
</dbReference>
<feature type="transmembrane region" description="Helical" evidence="8">
    <location>
        <begin position="21"/>
        <end position="44"/>
    </location>
</feature>
<keyword evidence="5 8" id="KW-0812">Transmembrane</keyword>